<dbReference type="InterPro" id="IPR037024">
    <property type="entry name" value="NiFe_Hase_small_N_sf"/>
</dbReference>
<dbReference type="HOGENOM" id="CLU_046107_0_0_10"/>
<keyword evidence="13" id="KW-0003">3Fe-4S</keyword>
<evidence type="ECO:0000313" key="17">
    <source>
        <dbReference type="Proteomes" id="UP000033035"/>
    </source>
</evidence>
<evidence type="ECO:0000256" key="3">
    <source>
        <dbReference type="ARBA" id="ARBA00006605"/>
    </source>
</evidence>
<feature type="binding site" evidence="13">
    <location>
        <position position="232"/>
    </location>
    <ligand>
        <name>[4Fe-4S] cluster</name>
        <dbReference type="ChEBI" id="CHEBI:49883"/>
        <label>2</label>
    </ligand>
</feature>
<organism evidence="16 17">
    <name type="scientific">Parabacteroides gordonii MS-1 = DSM 23371</name>
    <dbReference type="NCBI Taxonomy" id="1203610"/>
    <lineage>
        <taxon>Bacteria</taxon>
        <taxon>Pseudomonadati</taxon>
        <taxon>Bacteroidota</taxon>
        <taxon>Bacteroidia</taxon>
        <taxon>Bacteroidales</taxon>
        <taxon>Tannerellaceae</taxon>
        <taxon>Parabacteroides</taxon>
    </lineage>
</organism>
<dbReference type="Pfam" id="PF14720">
    <property type="entry name" value="NiFe_hyd_SSU_C"/>
    <property type="match status" value="1"/>
</dbReference>
<dbReference type="NCBIfam" id="TIGR00391">
    <property type="entry name" value="hydA"/>
    <property type="match status" value="1"/>
</dbReference>
<evidence type="ECO:0000256" key="13">
    <source>
        <dbReference type="PIRSR" id="PIRSR000310-1"/>
    </source>
</evidence>
<evidence type="ECO:0000256" key="10">
    <source>
        <dbReference type="ARBA" id="ARBA00023004"/>
    </source>
</evidence>
<gene>
    <name evidence="16" type="ORF">HMPREF1536_04882</name>
</gene>
<dbReference type="PRINTS" id="PR00614">
    <property type="entry name" value="NIHGNASESMLL"/>
</dbReference>
<evidence type="ECO:0000256" key="8">
    <source>
        <dbReference type="ARBA" id="ARBA00022729"/>
    </source>
</evidence>
<dbReference type="InterPro" id="IPR027394">
    <property type="entry name" value="Cytochrome-c3_hydrogenase_C"/>
</dbReference>
<feature type="binding site" evidence="13">
    <location>
        <position position="66"/>
    </location>
    <ligand>
        <name>[4Fe-4S] cluster</name>
        <dbReference type="ChEBI" id="CHEBI:49883"/>
        <label>1</label>
    </ligand>
</feature>
<dbReference type="Proteomes" id="UP000033035">
    <property type="component" value="Unassembled WGS sequence"/>
</dbReference>
<keyword evidence="5" id="KW-1003">Cell membrane</keyword>
<evidence type="ECO:0000313" key="16">
    <source>
        <dbReference type="EMBL" id="KKB48417.1"/>
    </source>
</evidence>
<dbReference type="RefSeq" id="WP_028728437.1">
    <property type="nucleotide sequence ID" value="NZ_AUAE01000030.1"/>
</dbReference>
<dbReference type="GO" id="GO:0046872">
    <property type="term" value="F:metal ion binding"/>
    <property type="evidence" value="ECO:0007669"/>
    <property type="project" value="UniProtKB-KW"/>
</dbReference>
<dbReference type="GO" id="GO:0051539">
    <property type="term" value="F:4 iron, 4 sulfur cluster binding"/>
    <property type="evidence" value="ECO:0007669"/>
    <property type="project" value="UniProtKB-KW"/>
</dbReference>
<dbReference type="GO" id="GO:0008901">
    <property type="term" value="F:ferredoxin hydrogenase activity"/>
    <property type="evidence" value="ECO:0007669"/>
    <property type="project" value="InterPro"/>
</dbReference>
<dbReference type="InterPro" id="IPR006137">
    <property type="entry name" value="NADH_UbQ_OxRdtase-like_20kDa"/>
</dbReference>
<accession>A0A0F5ITD0</accession>
<evidence type="ECO:0000256" key="2">
    <source>
        <dbReference type="ARBA" id="ARBA00004236"/>
    </source>
</evidence>
<feature type="binding site" evidence="13">
    <location>
        <position position="294"/>
    </location>
    <ligand>
        <name>[3Fe-4S] cluster</name>
        <dbReference type="ChEBI" id="CHEBI:21137"/>
    </ligand>
</feature>
<comment type="caution">
    <text evidence="16">The sequence shown here is derived from an EMBL/GenBank/DDBJ whole genome shotgun (WGS) entry which is preliminary data.</text>
</comment>
<dbReference type="PANTHER" id="PTHR30013">
    <property type="entry name" value="NIFE / NIFESE HYDROGENASE SMALL SUBUNIT FAMILY MEMBER"/>
    <property type="match status" value="1"/>
</dbReference>
<comment type="similarity">
    <text evidence="3">Belongs to the [NiFe]/[NiFeSe] hydrogenase small subunit family.</text>
</comment>
<protein>
    <submittedName>
        <fullName evidence="16">Hydrogenase (NiFe) small subunit (HydA)</fullName>
    </submittedName>
</protein>
<evidence type="ECO:0000256" key="1">
    <source>
        <dbReference type="ARBA" id="ARBA00001966"/>
    </source>
</evidence>
<keyword evidence="6 13" id="KW-0004">4Fe-4S</keyword>
<evidence type="ECO:0000256" key="7">
    <source>
        <dbReference type="ARBA" id="ARBA00022723"/>
    </source>
</evidence>
<evidence type="ECO:0000256" key="11">
    <source>
        <dbReference type="ARBA" id="ARBA00023014"/>
    </source>
</evidence>
<feature type="binding site" evidence="13">
    <location>
        <position position="297"/>
    </location>
    <ligand>
        <name>[3Fe-4S] cluster</name>
        <dbReference type="ChEBI" id="CHEBI:21137"/>
    </ligand>
</feature>
<dbReference type="GO" id="GO:0044569">
    <property type="term" value="C:[Ni-Fe] hydrogenase complex"/>
    <property type="evidence" value="ECO:0007669"/>
    <property type="project" value="TreeGrafter"/>
</dbReference>
<dbReference type="Gene3D" id="3.40.50.700">
    <property type="entry name" value="NADH:ubiquinone oxidoreductase-like, 20kDa subunit"/>
    <property type="match status" value="1"/>
</dbReference>
<keyword evidence="11 13" id="KW-0411">Iron-sulfur</keyword>
<keyword evidence="7 13" id="KW-0479">Metal-binding</keyword>
<evidence type="ECO:0000256" key="4">
    <source>
        <dbReference type="ARBA" id="ARBA00011771"/>
    </source>
</evidence>
<feature type="binding site" evidence="13">
    <location>
        <position position="266"/>
    </location>
    <ligand>
        <name>[4Fe-4S] cluster</name>
        <dbReference type="ChEBI" id="CHEBI:49883"/>
        <label>2</label>
    </ligand>
</feature>
<dbReference type="InterPro" id="IPR006311">
    <property type="entry name" value="TAT_signal"/>
</dbReference>
<evidence type="ECO:0000259" key="14">
    <source>
        <dbReference type="Pfam" id="PF01058"/>
    </source>
</evidence>
<comment type="subunit">
    <text evidence="4">Heterodimer of a large and a small subunit.</text>
</comment>
<dbReference type="NCBIfam" id="TIGR01409">
    <property type="entry name" value="TAT_signal_seq"/>
    <property type="match status" value="1"/>
</dbReference>
<evidence type="ECO:0000256" key="5">
    <source>
        <dbReference type="ARBA" id="ARBA00022475"/>
    </source>
</evidence>
<feature type="binding site" evidence="13">
    <location>
        <position position="275"/>
    </location>
    <ligand>
        <name>[3Fe-4S] cluster</name>
        <dbReference type="ChEBI" id="CHEBI:21137"/>
    </ligand>
</feature>
<feature type="domain" description="Cytochrome-c3 hydrogenase C-terminal" evidence="15">
    <location>
        <begin position="227"/>
        <end position="309"/>
    </location>
</feature>
<name>A0A0F5ITD0_9BACT</name>
<evidence type="ECO:0000259" key="15">
    <source>
        <dbReference type="Pfam" id="PF14720"/>
    </source>
</evidence>
<proteinExistence type="inferred from homology"/>
<dbReference type="InterPro" id="IPR001821">
    <property type="entry name" value="NiFe_hydrogenase_ssu"/>
</dbReference>
<dbReference type="PATRIC" id="fig|1203610.3.peg.4980"/>
<dbReference type="GO" id="GO:0009061">
    <property type="term" value="P:anaerobic respiration"/>
    <property type="evidence" value="ECO:0007669"/>
    <property type="project" value="TreeGrafter"/>
</dbReference>
<feature type="binding site" evidence="13">
    <location>
        <position position="160"/>
    </location>
    <ligand>
        <name>[4Fe-4S] cluster</name>
        <dbReference type="ChEBI" id="CHEBI:49883"/>
        <label>1</label>
    </ligand>
</feature>
<dbReference type="Pfam" id="PF01058">
    <property type="entry name" value="Oxidored_q6"/>
    <property type="match status" value="1"/>
</dbReference>
<keyword evidence="9" id="KW-0560">Oxidoreductase</keyword>
<dbReference type="InterPro" id="IPR037148">
    <property type="entry name" value="NiFe-Hase_small_C_sf"/>
</dbReference>
<dbReference type="STRING" id="1203610.HMPREF1536_04882"/>
<dbReference type="GO" id="GO:0051538">
    <property type="term" value="F:3 iron, 4 sulfur cluster binding"/>
    <property type="evidence" value="ECO:0007669"/>
    <property type="project" value="UniProtKB-KW"/>
</dbReference>
<dbReference type="EMBL" id="AQHW01000027">
    <property type="protein sequence ID" value="KKB48417.1"/>
    <property type="molecule type" value="Genomic_DNA"/>
</dbReference>
<feature type="binding site" evidence="13">
    <location>
        <position position="260"/>
    </location>
    <ligand>
        <name>[4Fe-4S] cluster</name>
        <dbReference type="ChEBI" id="CHEBI:49883"/>
        <label>2</label>
    </ligand>
</feature>
<keyword evidence="8" id="KW-0732">Signal</keyword>
<dbReference type="Gene3D" id="4.10.480.10">
    <property type="entry name" value="Cytochrome-c3 hydrogenase, C-terminal domain"/>
    <property type="match status" value="1"/>
</dbReference>
<dbReference type="PIRSF" id="PIRSF000310">
    <property type="entry name" value="NiFe_hyd_ssu"/>
    <property type="match status" value="1"/>
</dbReference>
<dbReference type="GO" id="GO:0009055">
    <property type="term" value="F:electron transfer activity"/>
    <property type="evidence" value="ECO:0007669"/>
    <property type="project" value="TreeGrafter"/>
</dbReference>
<dbReference type="AlphaFoldDB" id="A0A0F5ITD0"/>
<dbReference type="PROSITE" id="PS51318">
    <property type="entry name" value="TAT"/>
    <property type="match status" value="1"/>
</dbReference>
<feature type="domain" description="NADH:ubiquinone oxidoreductase-like 20kDa subunit" evidence="14">
    <location>
        <begin position="63"/>
        <end position="207"/>
    </location>
</feature>
<comment type="subcellular location">
    <subcellularLocation>
        <location evidence="2">Cell membrane</location>
    </subcellularLocation>
</comment>
<dbReference type="PANTHER" id="PTHR30013:SF6">
    <property type="entry name" value="HYDROGENASE-1 SMALL CHAIN"/>
    <property type="match status" value="1"/>
</dbReference>
<dbReference type="GO" id="GO:0009375">
    <property type="term" value="C:ferredoxin hydrogenase complex"/>
    <property type="evidence" value="ECO:0007669"/>
    <property type="project" value="InterPro"/>
</dbReference>
<dbReference type="InterPro" id="IPR019546">
    <property type="entry name" value="TAT_signal_bac_arc"/>
</dbReference>
<evidence type="ECO:0000256" key="12">
    <source>
        <dbReference type="ARBA" id="ARBA00023136"/>
    </source>
</evidence>
<evidence type="ECO:0000256" key="9">
    <source>
        <dbReference type="ARBA" id="ARBA00023002"/>
    </source>
</evidence>
<feature type="binding site" evidence="13">
    <location>
        <position position="235"/>
    </location>
    <ligand>
        <name>[4Fe-4S] cluster</name>
        <dbReference type="ChEBI" id="CHEBI:49883"/>
        <label>2</label>
    </ligand>
</feature>
<keyword evidence="17" id="KW-1185">Reference proteome</keyword>
<feature type="binding site" evidence="13">
    <location>
        <position position="63"/>
    </location>
    <ligand>
        <name>[4Fe-4S] cluster</name>
        <dbReference type="ChEBI" id="CHEBI:49883"/>
        <label>1</label>
    </ligand>
</feature>
<feature type="binding site" evidence="13">
    <location>
        <position position="194"/>
    </location>
    <ligand>
        <name>[4Fe-4S] cluster</name>
        <dbReference type="ChEBI" id="CHEBI:49883"/>
        <label>1</label>
    </ligand>
</feature>
<reference evidence="16 17" key="1">
    <citation type="submission" date="2013-04" db="EMBL/GenBank/DDBJ databases">
        <title>The Genome Sequence of Parabacteroides gordonii DSM 23371.</title>
        <authorList>
            <consortium name="The Broad Institute Genomics Platform"/>
            <person name="Earl A."/>
            <person name="Ward D."/>
            <person name="Feldgarden M."/>
            <person name="Gevers D."/>
            <person name="Martens E."/>
            <person name="Sakamoto M."/>
            <person name="Benno Y."/>
            <person name="Suzuki N."/>
            <person name="Matsunaga N."/>
            <person name="Koshihara K."/>
            <person name="Seki M."/>
            <person name="Komiya H."/>
            <person name="Walker B."/>
            <person name="Young S."/>
            <person name="Zeng Q."/>
            <person name="Gargeya S."/>
            <person name="Fitzgerald M."/>
            <person name="Haas B."/>
            <person name="Abouelleil A."/>
            <person name="Allen A.W."/>
            <person name="Alvarado L."/>
            <person name="Arachchi H.M."/>
            <person name="Berlin A.M."/>
            <person name="Chapman S.B."/>
            <person name="Gainer-Dewar J."/>
            <person name="Goldberg J."/>
            <person name="Griggs A."/>
            <person name="Gujja S."/>
            <person name="Hansen M."/>
            <person name="Howarth C."/>
            <person name="Imamovic A."/>
            <person name="Ireland A."/>
            <person name="Larimer J."/>
            <person name="McCowan C."/>
            <person name="Murphy C."/>
            <person name="Pearson M."/>
            <person name="Poon T.W."/>
            <person name="Priest M."/>
            <person name="Roberts A."/>
            <person name="Saif S."/>
            <person name="Shea T."/>
            <person name="Sisk P."/>
            <person name="Sykes S."/>
            <person name="Wortman J."/>
            <person name="Nusbaum C."/>
            <person name="Birren B."/>
        </authorList>
    </citation>
    <scope>NUCLEOTIDE SEQUENCE [LARGE SCALE GENOMIC DNA]</scope>
    <source>
        <strain evidence="16 17">MS-1</strain>
    </source>
</reference>
<dbReference type="GO" id="GO:0005886">
    <property type="term" value="C:plasma membrane"/>
    <property type="evidence" value="ECO:0007669"/>
    <property type="project" value="UniProtKB-SubCell"/>
</dbReference>
<evidence type="ECO:0000256" key="6">
    <source>
        <dbReference type="ARBA" id="ARBA00022485"/>
    </source>
</evidence>
<keyword evidence="10 13" id="KW-0408">Iron</keyword>
<comment type="cofactor">
    <cofactor evidence="1">
        <name>[4Fe-4S] cluster</name>
        <dbReference type="ChEBI" id="CHEBI:49883"/>
    </cofactor>
</comment>
<dbReference type="SUPFAM" id="SSF56770">
    <property type="entry name" value="HydA/Nqo6-like"/>
    <property type="match status" value="1"/>
</dbReference>
<keyword evidence="12" id="KW-0472">Membrane</keyword>
<sequence length="365" mass="39824">MENKRPTVYEECRQKGISRRDFLKFCTTMAALMGLEASGVAQVVNALETKPRLPVIWLHLQECTCCTESFIRAAHPIVATLLLDKISLDYTETLMAAAGEQAEAAKEETMKKYHGEYLLMIEGSIPTKDEAYCCVGGKSALQITKEAAEGAKAIIAWGNCACAGCVQAANPNPTGAKAIHKVIKGKPIINVQGCPPIADVMAGVIIYMLTFERMPQLDGLGRPKMFYSRRVHDTCYRRANFDAGLFVESFDDENAKKGYCLYKVGCKGPSTYNSCGIIKWNEGTSYPIQSGHPCLGCSEENFWDNSPFYKRMPDVHGFGIEATADQIGLALGAATAAGIAVHAVATNIRKKELIDNDEPESKSNI</sequence>